<evidence type="ECO:0000259" key="4">
    <source>
        <dbReference type="PROSITE" id="PS01124"/>
    </source>
</evidence>
<dbReference type="GO" id="GO:0043565">
    <property type="term" value="F:sequence-specific DNA binding"/>
    <property type="evidence" value="ECO:0007669"/>
    <property type="project" value="InterPro"/>
</dbReference>
<dbReference type="InterPro" id="IPR018062">
    <property type="entry name" value="HTH_AraC-typ_CS"/>
</dbReference>
<dbReference type="InterPro" id="IPR029441">
    <property type="entry name" value="Cass2"/>
</dbReference>
<organism evidence="5 6">
    <name type="scientific">Eisenbergiella tayi</name>
    <dbReference type="NCBI Taxonomy" id="1432052"/>
    <lineage>
        <taxon>Bacteria</taxon>
        <taxon>Bacillati</taxon>
        <taxon>Bacillota</taxon>
        <taxon>Clostridia</taxon>
        <taxon>Lachnospirales</taxon>
        <taxon>Lachnospiraceae</taxon>
        <taxon>Eisenbergiella</taxon>
    </lineage>
</organism>
<dbReference type="InterPro" id="IPR050959">
    <property type="entry name" value="MarA-like"/>
</dbReference>
<keyword evidence="1" id="KW-0805">Transcription regulation</keyword>
<dbReference type="PROSITE" id="PS00041">
    <property type="entry name" value="HTH_ARAC_FAMILY_1"/>
    <property type="match status" value="1"/>
</dbReference>
<dbReference type="SMART" id="SM00342">
    <property type="entry name" value="HTH_ARAC"/>
    <property type="match status" value="1"/>
</dbReference>
<dbReference type="AlphaFoldDB" id="A0A1E3A0W4"/>
<accession>A0A1E3A0W4</accession>
<dbReference type="Proteomes" id="UP000094067">
    <property type="component" value="Unassembled WGS sequence"/>
</dbReference>
<sequence length="285" mass="32851">MYNEYKGDMGKMDWTARLNKVMDYVEENIHGEIAEEEISRITACPYTMFQSSFSQIVGIPFSEYVRRRRLTMAAYELLNTNRKIIDIAMDYGYQSDDAFRVAFKNLHGINPAEVRKANPPLVFYCRLDFEINIKGVDKMNYSVVEKDAFQVIGIRRITPYGGGTWAIVKSDGSNDRIRDLTGSFFDLGLCFGFDEKGNNDYMCAIECSDYQGDEYSVYQYPATTWLKFEAKGKISDNTLGSVWQQINNEFLPSSKFHKGPLPTIEKYVLWNDAEDICLVEIWIPQ</sequence>
<evidence type="ECO:0000313" key="5">
    <source>
        <dbReference type="EMBL" id="ODM02393.1"/>
    </source>
</evidence>
<dbReference type="SUPFAM" id="SSF46689">
    <property type="entry name" value="Homeodomain-like"/>
    <property type="match status" value="1"/>
</dbReference>
<dbReference type="PATRIC" id="fig|1432052.4.peg.6168"/>
<dbReference type="PROSITE" id="PS01124">
    <property type="entry name" value="HTH_ARAC_FAMILY_2"/>
    <property type="match status" value="1"/>
</dbReference>
<feature type="domain" description="HTH araC/xylS-type" evidence="4">
    <location>
        <begin position="19"/>
        <end position="117"/>
    </location>
</feature>
<dbReference type="GO" id="GO:0003700">
    <property type="term" value="F:DNA-binding transcription factor activity"/>
    <property type="evidence" value="ECO:0007669"/>
    <property type="project" value="InterPro"/>
</dbReference>
<gene>
    <name evidence="5" type="primary">tetD_9</name>
    <name evidence="5" type="ORF">BEI61_05555</name>
</gene>
<evidence type="ECO:0000313" key="6">
    <source>
        <dbReference type="Proteomes" id="UP000094067"/>
    </source>
</evidence>
<evidence type="ECO:0000256" key="2">
    <source>
        <dbReference type="ARBA" id="ARBA00023125"/>
    </source>
</evidence>
<dbReference type="InterPro" id="IPR018060">
    <property type="entry name" value="HTH_AraC"/>
</dbReference>
<dbReference type="PANTHER" id="PTHR47504:SF5">
    <property type="entry name" value="RIGHT ORIGIN-BINDING PROTEIN"/>
    <property type="match status" value="1"/>
</dbReference>
<dbReference type="Pfam" id="PF12833">
    <property type="entry name" value="HTH_18"/>
    <property type="match status" value="1"/>
</dbReference>
<comment type="caution">
    <text evidence="5">The sequence shown here is derived from an EMBL/GenBank/DDBJ whole genome shotgun (WGS) entry which is preliminary data.</text>
</comment>
<dbReference type="InterPro" id="IPR011256">
    <property type="entry name" value="Reg_factor_effector_dom_sf"/>
</dbReference>
<dbReference type="PANTHER" id="PTHR47504">
    <property type="entry name" value="RIGHT ORIGIN-BINDING PROTEIN"/>
    <property type="match status" value="1"/>
</dbReference>
<keyword evidence="3" id="KW-0804">Transcription</keyword>
<evidence type="ECO:0000256" key="1">
    <source>
        <dbReference type="ARBA" id="ARBA00023015"/>
    </source>
</evidence>
<dbReference type="Gene3D" id="3.20.80.10">
    <property type="entry name" value="Regulatory factor, effector binding domain"/>
    <property type="match status" value="1"/>
</dbReference>
<proteinExistence type="predicted"/>
<name>A0A1E3A0W4_9FIRM</name>
<dbReference type="Pfam" id="PF14526">
    <property type="entry name" value="Cass2"/>
    <property type="match status" value="1"/>
</dbReference>
<reference evidence="5 6" key="1">
    <citation type="submission" date="2016-07" db="EMBL/GenBank/DDBJ databases">
        <title>Characterization of isolates of Eisenbergiella tayi derived from blood cultures, using whole genome sequencing.</title>
        <authorList>
            <person name="Burdz T."/>
            <person name="Wiebe D."/>
            <person name="Huynh C."/>
            <person name="Bernard K."/>
        </authorList>
    </citation>
    <scope>NUCLEOTIDE SEQUENCE [LARGE SCALE GENOMIC DNA]</scope>
    <source>
        <strain evidence="5 6">NML 110608</strain>
    </source>
</reference>
<evidence type="ECO:0000256" key="3">
    <source>
        <dbReference type="ARBA" id="ARBA00023163"/>
    </source>
</evidence>
<dbReference type="InterPro" id="IPR009057">
    <property type="entry name" value="Homeodomain-like_sf"/>
</dbReference>
<protein>
    <submittedName>
        <fullName evidence="5">Transposon Tn10 TetD protein</fullName>
    </submittedName>
</protein>
<dbReference type="Gene3D" id="1.10.10.60">
    <property type="entry name" value="Homeodomain-like"/>
    <property type="match status" value="2"/>
</dbReference>
<dbReference type="SUPFAM" id="SSF55136">
    <property type="entry name" value="Probable bacterial effector-binding domain"/>
    <property type="match status" value="1"/>
</dbReference>
<keyword evidence="2" id="KW-0238">DNA-binding</keyword>
<dbReference type="EMBL" id="MCGH01000004">
    <property type="protein sequence ID" value="ODM02393.1"/>
    <property type="molecule type" value="Genomic_DNA"/>
</dbReference>
<dbReference type="OrthoDB" id="9801123at2"/>
<dbReference type="InterPro" id="IPR010499">
    <property type="entry name" value="AraC_E-bd"/>
</dbReference>
<dbReference type="SMART" id="SM00871">
    <property type="entry name" value="AraC_E_bind"/>
    <property type="match status" value="1"/>
</dbReference>